<evidence type="ECO:0000313" key="1">
    <source>
        <dbReference type="EMBL" id="TCZ68325.1"/>
    </source>
</evidence>
<dbReference type="RefSeq" id="WP_131852894.1">
    <property type="nucleotide sequence ID" value="NZ_SKFH01000028.1"/>
</dbReference>
<comment type="caution">
    <text evidence="1">The sequence shown here is derived from an EMBL/GenBank/DDBJ whole genome shotgun (WGS) entry which is preliminary data.</text>
</comment>
<gene>
    <name evidence="1" type="ORF">E0486_14110</name>
</gene>
<sequence>MKRRERAAPKGRLFLFAPIKKDYPCRRAAPGSLSDKREPDRFRPGQKATVHVLRNGKAIDVPLQLRRISVFGKVD</sequence>
<accession>A0A4R4DW77</accession>
<keyword evidence="2" id="KW-1185">Reference proteome</keyword>
<name>A0A4R4DW77_9BACT</name>
<proteinExistence type="predicted"/>
<reference evidence="1 2" key="1">
    <citation type="submission" date="2019-03" db="EMBL/GenBank/DDBJ databases">
        <authorList>
            <person name="Kim M.K.M."/>
        </authorList>
    </citation>
    <scope>NUCLEOTIDE SEQUENCE [LARGE SCALE GENOMIC DNA]</scope>
    <source>
        <strain evidence="1 2">17J68-15</strain>
    </source>
</reference>
<protein>
    <submittedName>
        <fullName evidence="1">Uncharacterized protein</fullName>
    </submittedName>
</protein>
<dbReference type="AlphaFoldDB" id="A0A4R4DW77"/>
<organism evidence="1 2">
    <name type="scientific">Flaviaesturariibacter aridisoli</name>
    <dbReference type="NCBI Taxonomy" id="2545761"/>
    <lineage>
        <taxon>Bacteria</taxon>
        <taxon>Pseudomonadati</taxon>
        <taxon>Bacteroidota</taxon>
        <taxon>Chitinophagia</taxon>
        <taxon>Chitinophagales</taxon>
        <taxon>Chitinophagaceae</taxon>
        <taxon>Flaviaestuariibacter</taxon>
    </lineage>
</organism>
<dbReference type="EMBL" id="SKFH01000028">
    <property type="protein sequence ID" value="TCZ68325.1"/>
    <property type="molecule type" value="Genomic_DNA"/>
</dbReference>
<evidence type="ECO:0000313" key="2">
    <source>
        <dbReference type="Proteomes" id="UP000295164"/>
    </source>
</evidence>
<dbReference type="Proteomes" id="UP000295164">
    <property type="component" value="Unassembled WGS sequence"/>
</dbReference>